<keyword evidence="5" id="KW-0479">Metal-binding</keyword>
<dbReference type="PANTHER" id="PTHR32057:SF14">
    <property type="entry name" value="PROTEIN ADENYLYLTRANSFERASE SELO, MITOCHONDRIAL"/>
    <property type="match status" value="1"/>
</dbReference>
<evidence type="ECO:0000256" key="8">
    <source>
        <dbReference type="ARBA" id="ARBA00022842"/>
    </source>
</evidence>
<evidence type="ECO:0000313" key="11">
    <source>
        <dbReference type="EMBL" id="KAL2912686.1"/>
    </source>
</evidence>
<evidence type="ECO:0000313" key="12">
    <source>
        <dbReference type="Proteomes" id="UP001527925"/>
    </source>
</evidence>
<dbReference type="Pfam" id="PF02696">
    <property type="entry name" value="SelO"/>
    <property type="match status" value="1"/>
</dbReference>
<comment type="caution">
    <text evidence="11">The sequence shown here is derived from an EMBL/GenBank/DDBJ whole genome shotgun (WGS) entry which is preliminary data.</text>
</comment>
<keyword evidence="6" id="KW-0547">Nucleotide-binding</keyword>
<comment type="similarity">
    <text evidence="2">Belongs to the SELO family.</text>
</comment>
<reference evidence="11 12" key="1">
    <citation type="submission" date="2023-09" db="EMBL/GenBank/DDBJ databases">
        <title>Pangenome analysis of Batrachochytrium dendrobatidis and related Chytrids.</title>
        <authorList>
            <person name="Yacoub M.N."/>
            <person name="Stajich J.E."/>
            <person name="James T.Y."/>
        </authorList>
    </citation>
    <scope>NUCLEOTIDE SEQUENCE [LARGE SCALE GENOMIC DNA]</scope>
    <source>
        <strain evidence="11 12">JEL0888</strain>
    </source>
</reference>
<keyword evidence="7" id="KW-0067">ATP-binding</keyword>
<dbReference type="HAMAP" id="MF_00692">
    <property type="entry name" value="SelO"/>
    <property type="match status" value="1"/>
</dbReference>
<evidence type="ECO:0000256" key="7">
    <source>
        <dbReference type="ARBA" id="ARBA00022840"/>
    </source>
</evidence>
<gene>
    <name evidence="11" type="ORF">HK105_207794</name>
</gene>
<evidence type="ECO:0000256" key="6">
    <source>
        <dbReference type="ARBA" id="ARBA00022741"/>
    </source>
</evidence>
<evidence type="ECO:0000256" key="9">
    <source>
        <dbReference type="ARBA" id="ARBA00031547"/>
    </source>
</evidence>
<dbReference type="InterPro" id="IPR003846">
    <property type="entry name" value="SelO"/>
</dbReference>
<keyword evidence="8" id="KW-0460">Magnesium</keyword>
<organism evidence="11 12">
    <name type="scientific">Polyrhizophydium stewartii</name>
    <dbReference type="NCBI Taxonomy" id="2732419"/>
    <lineage>
        <taxon>Eukaryota</taxon>
        <taxon>Fungi</taxon>
        <taxon>Fungi incertae sedis</taxon>
        <taxon>Chytridiomycota</taxon>
        <taxon>Chytridiomycota incertae sedis</taxon>
        <taxon>Chytridiomycetes</taxon>
        <taxon>Rhizophydiales</taxon>
        <taxon>Rhizophydiales incertae sedis</taxon>
        <taxon>Polyrhizophydium</taxon>
    </lineage>
</organism>
<comment type="cofactor">
    <cofactor evidence="1">
        <name>Mg(2+)</name>
        <dbReference type="ChEBI" id="CHEBI:18420"/>
    </cofactor>
</comment>
<evidence type="ECO:0000256" key="10">
    <source>
        <dbReference type="SAM" id="MobiDB-lite"/>
    </source>
</evidence>
<evidence type="ECO:0000256" key="4">
    <source>
        <dbReference type="ARBA" id="ARBA00022695"/>
    </source>
</evidence>
<evidence type="ECO:0000256" key="2">
    <source>
        <dbReference type="ARBA" id="ARBA00009747"/>
    </source>
</evidence>
<evidence type="ECO:0000256" key="3">
    <source>
        <dbReference type="ARBA" id="ARBA00022679"/>
    </source>
</evidence>
<dbReference type="NCBIfam" id="NF000658">
    <property type="entry name" value="PRK00029.1"/>
    <property type="match status" value="1"/>
</dbReference>
<name>A0ABR4MZI1_9FUNG</name>
<keyword evidence="3" id="KW-0808">Transferase</keyword>
<sequence>MLRRLQAIVTSMTPQLPTASPLSASASAAAMHTAAGDGQKALARSLGELRFANSLPSTLRADTLTPGTPFERPAKRNQQAHVPRQVPGAHFSYVEPTPSPSPRLVSLNGAAAREVLGLDAAAATATPELRQELLEVLAGNAVPAGTHPWALSYGGHQFGSWAGQLGDGRAITLFEAIHPLTGARTEVQLKGAGLTPYSRFADGLAVLRSSIREYLCAEAMHGLGAPTSRSLSLVASDRVVQREFGPEPGAVVCRLAPSWIRFGSFELLYSRGEYQMLRELADYAISTHFPHILSEADGAADGAADAAAADTSSQDARKAAIERSKYVLWFRDVVAKTADMIAHWQAVGFCHGVMNTDNFSILGLTIDYGPFQFLDTYEPAYICNHSDETGRYAFFEQPRIALWNLARLASVLDPLLASTPLEDGKAPSIPKEESELINGVLADAVRSFIPRWDATFAPIMSKKLGFMTTQPTDMSTIYQPLLRLMDDAKVDYTHFFRSLSKTTVVDERLSDDAFLAWLRISEKKPSEWSHVPEAWEADPPGAAAAAGASTDAPSPKSLKDRFQDWFAAYRERLASELPSESMLDAAYDAMRQTRMLAANPKYVLRNHLVQNVIDEVSRDKDSNAVDRYLAVLQDPFSEGTPEQDAEFGGIVPPSMRGLKCSCSS</sequence>
<keyword evidence="12" id="KW-1185">Reference proteome</keyword>
<evidence type="ECO:0000256" key="5">
    <source>
        <dbReference type="ARBA" id="ARBA00022723"/>
    </source>
</evidence>
<dbReference type="Proteomes" id="UP001527925">
    <property type="component" value="Unassembled WGS sequence"/>
</dbReference>
<evidence type="ECO:0000256" key="1">
    <source>
        <dbReference type="ARBA" id="ARBA00001946"/>
    </source>
</evidence>
<protein>
    <recommendedName>
        <fullName evidence="9">Selenoprotein O</fullName>
    </recommendedName>
</protein>
<dbReference type="PANTHER" id="PTHR32057">
    <property type="entry name" value="PROTEIN ADENYLYLTRANSFERASE SELO, MITOCHONDRIAL"/>
    <property type="match status" value="1"/>
</dbReference>
<keyword evidence="4" id="KW-0548">Nucleotidyltransferase</keyword>
<proteinExistence type="inferred from homology"/>
<feature type="region of interest" description="Disordered" evidence="10">
    <location>
        <begin position="60"/>
        <end position="82"/>
    </location>
</feature>
<accession>A0ABR4MZI1</accession>
<dbReference type="EMBL" id="JADGIZ020000059">
    <property type="protein sequence ID" value="KAL2912686.1"/>
    <property type="molecule type" value="Genomic_DNA"/>
</dbReference>